<name>A0A0G0WQR8_9BACT</name>
<evidence type="ECO:0000313" key="2">
    <source>
        <dbReference type="EMBL" id="KKR86825.1"/>
    </source>
</evidence>
<dbReference type="SUPFAM" id="SSF53448">
    <property type="entry name" value="Nucleotide-diphospho-sugar transferases"/>
    <property type="match status" value="1"/>
</dbReference>
<evidence type="ECO:0000313" key="3">
    <source>
        <dbReference type="Proteomes" id="UP000033858"/>
    </source>
</evidence>
<proteinExistence type="predicted"/>
<gene>
    <name evidence="2" type="ORF">UU32_C0010G0008</name>
</gene>
<dbReference type="InterPro" id="IPR001173">
    <property type="entry name" value="Glyco_trans_2-like"/>
</dbReference>
<protein>
    <submittedName>
        <fullName evidence="2">Glycosyl transferase family 2</fullName>
    </submittedName>
</protein>
<keyword evidence="2" id="KW-0808">Transferase</keyword>
<dbReference type="Gene3D" id="3.90.550.10">
    <property type="entry name" value="Spore Coat Polysaccharide Biosynthesis Protein SpsA, Chain A"/>
    <property type="match status" value="1"/>
</dbReference>
<reference evidence="2 3" key="1">
    <citation type="journal article" date="2015" name="Nature">
        <title>rRNA introns, odd ribosomes, and small enigmatic genomes across a large radiation of phyla.</title>
        <authorList>
            <person name="Brown C.T."/>
            <person name="Hug L.A."/>
            <person name="Thomas B.C."/>
            <person name="Sharon I."/>
            <person name="Castelle C.J."/>
            <person name="Singh A."/>
            <person name="Wilkins M.J."/>
            <person name="Williams K.H."/>
            <person name="Banfield J.F."/>
        </authorList>
    </citation>
    <scope>NUCLEOTIDE SEQUENCE [LARGE SCALE GENOMIC DNA]</scope>
</reference>
<dbReference type="Proteomes" id="UP000033858">
    <property type="component" value="Unassembled WGS sequence"/>
</dbReference>
<dbReference type="PANTHER" id="PTHR43179:SF7">
    <property type="entry name" value="RHAMNOSYLTRANSFERASE WBBL"/>
    <property type="match status" value="1"/>
</dbReference>
<dbReference type="InterPro" id="IPR029044">
    <property type="entry name" value="Nucleotide-diphossugar_trans"/>
</dbReference>
<feature type="domain" description="Glycosyltransferase 2-like" evidence="1">
    <location>
        <begin position="18"/>
        <end position="142"/>
    </location>
</feature>
<dbReference type="GO" id="GO:0016740">
    <property type="term" value="F:transferase activity"/>
    <property type="evidence" value="ECO:0007669"/>
    <property type="project" value="UniProtKB-KW"/>
</dbReference>
<evidence type="ECO:0000259" key="1">
    <source>
        <dbReference type="Pfam" id="PF00535"/>
    </source>
</evidence>
<dbReference type="PANTHER" id="PTHR43179">
    <property type="entry name" value="RHAMNOSYLTRANSFERASE WBBL"/>
    <property type="match status" value="1"/>
</dbReference>
<sequence>MAEKISKAWPNKNLVDLSIVIISFNTEKLTRECIESVIKNTKGITYEFIVVDNDSKDGSVAMLKKFPVRLIANKDNRGFGQANNQGMEISNGRYVLLLNSDTLVGSNVLANMVSWMDKNPKAGIASCGLRFKDGKIQGTGGYFPTLARVFAWMSFLDDIPGIMKLIKPFHPMHGLSPFDKNIDFFRKEKQMDWVTGAFLLMRKEIYDEVGGFDKAYFMYVEEVDLCFRAKVAGWQVWYLPRWNIIHYGGASSTAEFPLINEVKSLKTFYQLRMPKWQYPILRVILKFGALLRIPIFGKVYAKVFVTA</sequence>
<dbReference type="CDD" id="cd04186">
    <property type="entry name" value="GT_2_like_c"/>
    <property type="match status" value="1"/>
</dbReference>
<dbReference type="AlphaFoldDB" id="A0A0G0WQR8"/>
<dbReference type="Pfam" id="PF00535">
    <property type="entry name" value="Glycos_transf_2"/>
    <property type="match status" value="1"/>
</dbReference>
<organism evidence="2 3">
    <name type="scientific">Candidatus Woesebacteria bacterium GW2011_GWB1_41_10</name>
    <dbReference type="NCBI Taxonomy" id="1618577"/>
    <lineage>
        <taxon>Bacteria</taxon>
        <taxon>Candidatus Woeseibacteriota</taxon>
    </lineage>
</organism>
<dbReference type="EMBL" id="LCAE01000010">
    <property type="protein sequence ID" value="KKR86825.1"/>
    <property type="molecule type" value="Genomic_DNA"/>
</dbReference>
<accession>A0A0G0WQR8</accession>
<comment type="caution">
    <text evidence="2">The sequence shown here is derived from an EMBL/GenBank/DDBJ whole genome shotgun (WGS) entry which is preliminary data.</text>
</comment>